<evidence type="ECO:0000256" key="1">
    <source>
        <dbReference type="SAM" id="Phobius"/>
    </source>
</evidence>
<accession>A0A0E9QUG2</accession>
<keyword evidence="1" id="KW-1133">Transmembrane helix</keyword>
<name>A0A0E9QUG2_ANGAN</name>
<reference evidence="2" key="2">
    <citation type="journal article" date="2015" name="Fish Shellfish Immunol.">
        <title>Early steps in the European eel (Anguilla anguilla)-Vibrio vulnificus interaction in the gills: Role of the RtxA13 toxin.</title>
        <authorList>
            <person name="Callol A."/>
            <person name="Pajuelo D."/>
            <person name="Ebbesson L."/>
            <person name="Teles M."/>
            <person name="MacKenzie S."/>
            <person name="Amaro C."/>
        </authorList>
    </citation>
    <scope>NUCLEOTIDE SEQUENCE</scope>
</reference>
<keyword evidence="1" id="KW-0472">Membrane</keyword>
<organism evidence="2">
    <name type="scientific">Anguilla anguilla</name>
    <name type="common">European freshwater eel</name>
    <name type="synonym">Muraena anguilla</name>
    <dbReference type="NCBI Taxonomy" id="7936"/>
    <lineage>
        <taxon>Eukaryota</taxon>
        <taxon>Metazoa</taxon>
        <taxon>Chordata</taxon>
        <taxon>Craniata</taxon>
        <taxon>Vertebrata</taxon>
        <taxon>Euteleostomi</taxon>
        <taxon>Actinopterygii</taxon>
        <taxon>Neopterygii</taxon>
        <taxon>Teleostei</taxon>
        <taxon>Anguilliformes</taxon>
        <taxon>Anguillidae</taxon>
        <taxon>Anguilla</taxon>
    </lineage>
</organism>
<proteinExistence type="predicted"/>
<dbReference type="AlphaFoldDB" id="A0A0E9QUG2"/>
<protein>
    <submittedName>
        <fullName evidence="2">Uncharacterized protein</fullName>
    </submittedName>
</protein>
<feature type="transmembrane region" description="Helical" evidence="1">
    <location>
        <begin position="38"/>
        <end position="64"/>
    </location>
</feature>
<keyword evidence="1" id="KW-0812">Transmembrane</keyword>
<dbReference type="EMBL" id="GBXM01088854">
    <property type="protein sequence ID" value="JAH19723.1"/>
    <property type="molecule type" value="Transcribed_RNA"/>
</dbReference>
<reference evidence="2" key="1">
    <citation type="submission" date="2014-11" db="EMBL/GenBank/DDBJ databases">
        <authorList>
            <person name="Amaro Gonzalez C."/>
        </authorList>
    </citation>
    <scope>NUCLEOTIDE SEQUENCE</scope>
</reference>
<sequence length="65" mass="7699">MYRSSMAALELSQEELIDLRKVQMPWSVPSAGKGVSMVLLHISVILPVFYQFYVVYWYLFIYLFM</sequence>
<evidence type="ECO:0000313" key="2">
    <source>
        <dbReference type="EMBL" id="JAH19723.1"/>
    </source>
</evidence>